<sequence>MTADASPDSFGESLKFYSDRHPDPGKRTALNVQYTLTRGQQPTLSVEIAPIHQPGTAPNWAEKTTVQLTRGELVAFCSVLFGLRKQMSGAYHGDARNKGIAVYNNGQDGAAIVIAERGHQLQHFLTPDDRLELAVFAVRRQSEAWKVTPSDAIALLRQAVWMDRNL</sequence>
<organism evidence="2 3">
    <name type="scientific">Marinobacterium nitratireducens</name>
    <dbReference type="NCBI Taxonomy" id="518897"/>
    <lineage>
        <taxon>Bacteria</taxon>
        <taxon>Pseudomonadati</taxon>
        <taxon>Pseudomonadota</taxon>
        <taxon>Gammaproteobacteria</taxon>
        <taxon>Oceanospirillales</taxon>
        <taxon>Oceanospirillaceae</taxon>
        <taxon>Marinobacterium</taxon>
    </lineage>
</organism>
<comment type="caution">
    <text evidence="2">The sequence shown here is derived from an EMBL/GenBank/DDBJ whole genome shotgun (WGS) entry which is preliminary data.</text>
</comment>
<dbReference type="Proteomes" id="UP000599578">
    <property type="component" value="Unassembled WGS sequence"/>
</dbReference>
<evidence type="ECO:0000256" key="1">
    <source>
        <dbReference type="SAM" id="MobiDB-lite"/>
    </source>
</evidence>
<accession>A0A917ZK32</accession>
<dbReference type="AlphaFoldDB" id="A0A917ZK32"/>
<evidence type="ECO:0000313" key="3">
    <source>
        <dbReference type="Proteomes" id="UP000599578"/>
    </source>
</evidence>
<feature type="compositionally biased region" description="Basic and acidic residues" evidence="1">
    <location>
        <begin position="17"/>
        <end position="26"/>
    </location>
</feature>
<protein>
    <submittedName>
        <fullName evidence="2">Uncharacterized protein</fullName>
    </submittedName>
</protein>
<dbReference type="EMBL" id="BMLT01000007">
    <property type="protein sequence ID" value="GGO84043.1"/>
    <property type="molecule type" value="Genomic_DNA"/>
</dbReference>
<keyword evidence="3" id="KW-1185">Reference proteome</keyword>
<dbReference type="RefSeq" id="WP_188861365.1">
    <property type="nucleotide sequence ID" value="NZ_BMLT01000007.1"/>
</dbReference>
<gene>
    <name evidence="2" type="ORF">GCM10011348_29370</name>
</gene>
<reference evidence="2 3" key="1">
    <citation type="journal article" date="2014" name="Int. J. Syst. Evol. Microbiol.">
        <title>Complete genome sequence of Corynebacterium casei LMG S-19264T (=DSM 44701T), isolated from a smear-ripened cheese.</title>
        <authorList>
            <consortium name="US DOE Joint Genome Institute (JGI-PGF)"/>
            <person name="Walter F."/>
            <person name="Albersmeier A."/>
            <person name="Kalinowski J."/>
            <person name="Ruckert C."/>
        </authorList>
    </citation>
    <scope>NUCLEOTIDE SEQUENCE [LARGE SCALE GENOMIC DNA]</scope>
    <source>
        <strain evidence="2 3">CGMCC 1.7286</strain>
    </source>
</reference>
<feature type="region of interest" description="Disordered" evidence="1">
    <location>
        <begin position="1"/>
        <end position="26"/>
    </location>
</feature>
<name>A0A917ZK32_9GAMM</name>
<evidence type="ECO:0000313" key="2">
    <source>
        <dbReference type="EMBL" id="GGO84043.1"/>
    </source>
</evidence>
<proteinExistence type="predicted"/>